<keyword evidence="3" id="KW-0309">Germination</keyword>
<keyword evidence="6" id="KW-0564">Palmitate</keyword>
<evidence type="ECO:0000313" key="11">
    <source>
        <dbReference type="Proteomes" id="UP001596267"/>
    </source>
</evidence>
<evidence type="ECO:0000256" key="6">
    <source>
        <dbReference type="ARBA" id="ARBA00023139"/>
    </source>
</evidence>
<evidence type="ECO:0000259" key="8">
    <source>
        <dbReference type="Pfam" id="PF05504"/>
    </source>
</evidence>
<organism evidence="10 11">
    <name type="scientific">Sporolactobacillus kofuensis</name>
    <dbReference type="NCBI Taxonomy" id="269672"/>
    <lineage>
        <taxon>Bacteria</taxon>
        <taxon>Bacillati</taxon>
        <taxon>Bacillota</taxon>
        <taxon>Bacilli</taxon>
        <taxon>Bacillales</taxon>
        <taxon>Sporolactobacillaceae</taxon>
        <taxon>Sporolactobacillus</taxon>
    </lineage>
</organism>
<comment type="caution">
    <text evidence="10">The sequence shown here is derived from an EMBL/GenBank/DDBJ whole genome shotgun (WGS) entry which is preliminary data.</text>
</comment>
<keyword evidence="11" id="KW-1185">Reference proteome</keyword>
<evidence type="ECO:0000259" key="9">
    <source>
        <dbReference type="Pfam" id="PF25198"/>
    </source>
</evidence>
<comment type="similarity">
    <text evidence="2">Belongs to the GerABKC lipoprotein family.</text>
</comment>
<keyword evidence="5" id="KW-0472">Membrane</keyword>
<dbReference type="InterPro" id="IPR057336">
    <property type="entry name" value="GerAC_N"/>
</dbReference>
<dbReference type="PROSITE" id="PS51257">
    <property type="entry name" value="PROKAR_LIPOPROTEIN"/>
    <property type="match status" value="1"/>
</dbReference>
<feature type="domain" description="Spore germination GerAC-like C-terminal" evidence="8">
    <location>
        <begin position="210"/>
        <end position="368"/>
    </location>
</feature>
<evidence type="ECO:0000256" key="7">
    <source>
        <dbReference type="ARBA" id="ARBA00023288"/>
    </source>
</evidence>
<evidence type="ECO:0000256" key="5">
    <source>
        <dbReference type="ARBA" id="ARBA00023136"/>
    </source>
</evidence>
<sequence length="371" mass="42307">MKRKITLTSLFLCFIFLAGCIPTSIIDDILIIEGEGYDYIGNGKVIGTITMPNFVQSGNQGSQGAGMPTTASMIRNLSGKTYDGKSLVDKFQSEGQRVIRPGKIRLILYNKRLAKHGLAKQLTFRNRDPDVPRDLNLAIVDGSCKELLTSENYQTQIPIARYVQDMIIHNNEQNYPDSDLSTFLYAYYGTYMDPFMPIIRKKDDHIEMRGLALFKRDKYVMSISENKAFIFKMLYQNFNQGVYDFQFAPGKHIALRNVHTSVSYNVRNGNSTSPEIFAKVKIIGQVRQAYPGSISKATAPRMERKLERDLAYQAKKLVHQLQKKGIDPLQLGDQVRSFTYHFDGKSWPERYRQAHFHCKISVKIQQTGISS</sequence>
<evidence type="ECO:0000256" key="4">
    <source>
        <dbReference type="ARBA" id="ARBA00022729"/>
    </source>
</evidence>
<accession>A0ABW1WCY3</accession>
<dbReference type="PANTHER" id="PTHR35789">
    <property type="entry name" value="SPORE GERMINATION PROTEIN B3"/>
    <property type="match status" value="1"/>
</dbReference>
<protein>
    <submittedName>
        <fullName evidence="10">Ger(X)C family spore germination protein</fullName>
    </submittedName>
</protein>
<evidence type="ECO:0000256" key="3">
    <source>
        <dbReference type="ARBA" id="ARBA00022544"/>
    </source>
</evidence>
<gene>
    <name evidence="10" type="ORF">ACFP7A_02020</name>
</gene>
<reference evidence="11" key="1">
    <citation type="journal article" date="2019" name="Int. J. Syst. Evol. Microbiol.">
        <title>The Global Catalogue of Microorganisms (GCM) 10K type strain sequencing project: providing services to taxonomists for standard genome sequencing and annotation.</title>
        <authorList>
            <consortium name="The Broad Institute Genomics Platform"/>
            <consortium name="The Broad Institute Genome Sequencing Center for Infectious Disease"/>
            <person name="Wu L."/>
            <person name="Ma J."/>
        </authorList>
    </citation>
    <scope>NUCLEOTIDE SEQUENCE [LARGE SCALE GENOMIC DNA]</scope>
    <source>
        <strain evidence="11">CCUG 42001</strain>
    </source>
</reference>
<keyword evidence="7" id="KW-0449">Lipoprotein</keyword>
<evidence type="ECO:0000313" key="10">
    <source>
        <dbReference type="EMBL" id="MFC6385364.1"/>
    </source>
</evidence>
<dbReference type="InterPro" id="IPR038501">
    <property type="entry name" value="Spore_GerAC_C_sf"/>
</dbReference>
<dbReference type="Gene3D" id="3.30.300.210">
    <property type="entry name" value="Nutrient germinant receptor protein C, domain 3"/>
    <property type="match status" value="1"/>
</dbReference>
<name>A0ABW1WCY3_9BACL</name>
<feature type="domain" description="Spore germination protein N-terminal" evidence="9">
    <location>
        <begin position="25"/>
        <end position="200"/>
    </location>
</feature>
<dbReference type="Pfam" id="PF05504">
    <property type="entry name" value="Spore_GerAC"/>
    <property type="match status" value="1"/>
</dbReference>
<dbReference type="Proteomes" id="UP001596267">
    <property type="component" value="Unassembled WGS sequence"/>
</dbReference>
<dbReference type="NCBIfam" id="TIGR02887">
    <property type="entry name" value="spore_ger_x_C"/>
    <property type="match status" value="1"/>
</dbReference>
<dbReference type="RefSeq" id="WP_253054318.1">
    <property type="nucleotide sequence ID" value="NZ_JAMXWN010000007.1"/>
</dbReference>
<proteinExistence type="inferred from homology"/>
<dbReference type="PANTHER" id="PTHR35789:SF1">
    <property type="entry name" value="SPORE GERMINATION PROTEIN B3"/>
    <property type="match status" value="1"/>
</dbReference>
<dbReference type="InterPro" id="IPR008844">
    <property type="entry name" value="Spore_GerAC-like"/>
</dbReference>
<dbReference type="Pfam" id="PF25198">
    <property type="entry name" value="Spore_GerAC_N"/>
    <property type="match status" value="1"/>
</dbReference>
<dbReference type="EMBL" id="JBHSTQ010000001">
    <property type="protein sequence ID" value="MFC6385364.1"/>
    <property type="molecule type" value="Genomic_DNA"/>
</dbReference>
<evidence type="ECO:0000256" key="2">
    <source>
        <dbReference type="ARBA" id="ARBA00007886"/>
    </source>
</evidence>
<comment type="subcellular location">
    <subcellularLocation>
        <location evidence="1">Membrane</location>
        <topology evidence="1">Lipid-anchor</topology>
    </subcellularLocation>
</comment>
<evidence type="ECO:0000256" key="1">
    <source>
        <dbReference type="ARBA" id="ARBA00004635"/>
    </source>
</evidence>
<dbReference type="InterPro" id="IPR046953">
    <property type="entry name" value="Spore_GerAC-like_C"/>
</dbReference>
<keyword evidence="4" id="KW-0732">Signal</keyword>